<organism evidence="1 2">
    <name type="scientific">Lyophyllum shimeji</name>
    <name type="common">Hon-shimeji</name>
    <name type="synonym">Tricholoma shimeji</name>
    <dbReference type="NCBI Taxonomy" id="47721"/>
    <lineage>
        <taxon>Eukaryota</taxon>
        <taxon>Fungi</taxon>
        <taxon>Dikarya</taxon>
        <taxon>Basidiomycota</taxon>
        <taxon>Agaricomycotina</taxon>
        <taxon>Agaricomycetes</taxon>
        <taxon>Agaricomycetidae</taxon>
        <taxon>Agaricales</taxon>
        <taxon>Tricholomatineae</taxon>
        <taxon>Lyophyllaceae</taxon>
        <taxon>Lyophyllum</taxon>
    </lineage>
</organism>
<comment type="caution">
    <text evidence="1">The sequence shown here is derived from an EMBL/GenBank/DDBJ whole genome shotgun (WGS) entry which is preliminary data.</text>
</comment>
<name>A0A9P3PWA6_LYOSH</name>
<sequence length="236" mass="26004">MIENKDTFLRGSGSFLGIQTFDPPNLNLWGVVQRAEPWWHIGMPQTFLAGNPLDSAILGVLGDLRPSSLLVDLYANQINEPKRKQRCERGARTASCHRTTRIPNARRLATVPLCHWAAYVLKVTIGIPLICTGSRTGSRVPPGWLNGGGPVRAPASLLDIATHPTFSVAGALPAVHDRHWAWIPRQRFANADSSRRRDCTTHPLMRPLMPLTPPMKGPILDSLDAKNRSSGQYVTL</sequence>
<evidence type="ECO:0000313" key="2">
    <source>
        <dbReference type="Proteomes" id="UP001063166"/>
    </source>
</evidence>
<accession>A0A9P3PWA6</accession>
<dbReference type="AlphaFoldDB" id="A0A9P3PWA6"/>
<dbReference type="EMBL" id="BRPK01000012">
    <property type="protein sequence ID" value="GLB42768.1"/>
    <property type="molecule type" value="Genomic_DNA"/>
</dbReference>
<dbReference type="Proteomes" id="UP001063166">
    <property type="component" value="Unassembled WGS sequence"/>
</dbReference>
<gene>
    <name evidence="1" type="ORF">LshimejAT787_1202170</name>
</gene>
<keyword evidence="2" id="KW-1185">Reference proteome</keyword>
<proteinExistence type="predicted"/>
<protein>
    <submittedName>
        <fullName evidence="1">Uncharacterized protein</fullName>
    </submittedName>
</protein>
<reference evidence="1" key="1">
    <citation type="submission" date="2022-07" db="EMBL/GenBank/DDBJ databases">
        <title>The genome of Lyophyllum shimeji provides insight into the initial evolution of ectomycorrhizal fungal genome.</title>
        <authorList>
            <person name="Kobayashi Y."/>
            <person name="Shibata T."/>
            <person name="Hirakawa H."/>
            <person name="Shigenobu S."/>
            <person name="Nishiyama T."/>
            <person name="Yamada A."/>
            <person name="Hasebe M."/>
            <person name="Kawaguchi M."/>
        </authorList>
    </citation>
    <scope>NUCLEOTIDE SEQUENCE</scope>
    <source>
        <strain evidence="1">AT787</strain>
    </source>
</reference>
<evidence type="ECO:0000313" key="1">
    <source>
        <dbReference type="EMBL" id="GLB42768.1"/>
    </source>
</evidence>